<gene>
    <name evidence="1" type="ORF">KAK10_09225</name>
</gene>
<protein>
    <recommendedName>
        <fullName evidence="3">Amino acid biosynthesis protein</fullName>
    </recommendedName>
</protein>
<evidence type="ECO:0008006" key="3">
    <source>
        <dbReference type="Google" id="ProtNLM"/>
    </source>
</evidence>
<dbReference type="Proteomes" id="UP001057481">
    <property type="component" value="Unassembled WGS sequence"/>
</dbReference>
<comment type="caution">
    <text evidence="1">The sequence shown here is derived from an EMBL/GenBank/DDBJ whole genome shotgun (WGS) entry which is preliminary data.</text>
</comment>
<sequence length="175" mass="20159">MKIHTLGPYATDSNAAAIQYNQSKMNCYLIELHASFEEILANLAKYQNDYLLLPAAFKSRQMAVSWGELHYQYLDQLELVDSFQNPLAELVIVENTKRKTGIGYTHAATTHLLGTKTNLKNIECCKSKYEAYQKYLIDGQYVLTNFKNITLNSDEKIGYRVTPKMIWCLYLIKNK</sequence>
<organism evidence="1 2">
    <name type="scientific">Periweissella beninensis</name>
    <dbReference type="NCBI Taxonomy" id="504936"/>
    <lineage>
        <taxon>Bacteria</taxon>
        <taxon>Bacillati</taxon>
        <taxon>Bacillota</taxon>
        <taxon>Bacilli</taxon>
        <taxon>Lactobacillales</taxon>
        <taxon>Lactobacillaceae</taxon>
        <taxon>Periweissella</taxon>
    </lineage>
</organism>
<accession>A0ABT0VJS0</accession>
<proteinExistence type="predicted"/>
<keyword evidence="2" id="KW-1185">Reference proteome</keyword>
<dbReference type="RefSeq" id="WP_205143987.1">
    <property type="nucleotide sequence ID" value="NZ_JAFBDN010000016.1"/>
</dbReference>
<name>A0ABT0VJS0_9LACO</name>
<evidence type="ECO:0000313" key="1">
    <source>
        <dbReference type="EMBL" id="MCM2438078.1"/>
    </source>
</evidence>
<evidence type="ECO:0000313" key="2">
    <source>
        <dbReference type="Proteomes" id="UP001057481"/>
    </source>
</evidence>
<reference evidence="1" key="1">
    <citation type="submission" date="2021-04" db="EMBL/GenBank/DDBJ databases">
        <title>Taxonomic assessment of Weissella genus.</title>
        <authorList>
            <person name="Fanelli F."/>
            <person name="Chieffi D."/>
            <person name="Dell'Aquila A."/>
            <person name="Gyu-Sung C."/>
            <person name="Franz C.M.A.P."/>
            <person name="Fusco V."/>
        </authorList>
    </citation>
    <scope>NUCLEOTIDE SEQUENCE</scope>
    <source>
        <strain evidence="1">LMG 25373</strain>
    </source>
</reference>
<dbReference type="EMBL" id="JAGMVS010000076">
    <property type="protein sequence ID" value="MCM2438078.1"/>
    <property type="molecule type" value="Genomic_DNA"/>
</dbReference>